<keyword evidence="5" id="KW-0934">Plastid</keyword>
<evidence type="ECO:0000256" key="3">
    <source>
        <dbReference type="ARBA" id="ARBA00031776"/>
    </source>
</evidence>
<dbReference type="InterPro" id="IPR011263">
    <property type="entry name" value="DNA-dir_RNA_pol_RpoA/D/Rpb3"/>
</dbReference>
<proteinExistence type="predicted"/>
<dbReference type="CDD" id="cd06928">
    <property type="entry name" value="RNAP_alpha_NTD"/>
    <property type="match status" value="1"/>
</dbReference>
<dbReference type="SMART" id="SM00662">
    <property type="entry name" value="RPOLD"/>
    <property type="match status" value="1"/>
</dbReference>
<dbReference type="RefSeq" id="YP_009130450.1">
    <property type="nucleotide sequence ID" value="NC_026795.1"/>
</dbReference>
<dbReference type="InterPro" id="IPR011262">
    <property type="entry name" value="DNA-dir_RNA_pol_insert"/>
</dbReference>
<protein>
    <recommendedName>
        <fullName evidence="3">Plastid-encoded RNA polymerase subunit alpha</fullName>
    </recommendedName>
</protein>
<dbReference type="InterPro" id="IPR036643">
    <property type="entry name" value="RNApol_insert_sf"/>
</dbReference>
<keyword evidence="2" id="KW-0804">Transcription</keyword>
<dbReference type="Pfam" id="PF01193">
    <property type="entry name" value="RNA_pol_L"/>
    <property type="match status" value="1"/>
</dbReference>
<accession>A0A0D6E1W9</accession>
<dbReference type="SUPFAM" id="SSF55257">
    <property type="entry name" value="RBP11-like subunits of RNA polymerase"/>
    <property type="match status" value="1"/>
</dbReference>
<evidence type="ECO:0000256" key="2">
    <source>
        <dbReference type="ARBA" id="ARBA00023163"/>
    </source>
</evidence>
<dbReference type="GO" id="GO:0006351">
    <property type="term" value="P:DNA-templated transcription"/>
    <property type="evidence" value="ECO:0007669"/>
    <property type="project" value="InterPro"/>
</dbReference>
<sequence length="367" mass="43463">MKQRKNAIVKKKPSIFSCLETRIDENTVDQTPQLYACFQLGLFPKNQGLTIANALRRTLLTESTNCSITGVLIEDIKHEYSNIKGIKETVFDILMNLKKIIFFSRKSFFKTQVSFLSEKGPIVLKAKNLKLPNFLFCINPDQYITTLETNSKINMTIFIDQSTPKNFSYFTNRYYTNFSNNFFPFKLKKKFIQNQQSNFLFLDTQFCPISNLNYKIKKKQSKKEIVFFEIWTNGSVHPNFILKKAIQNLLLNIIPFHTLRTRFLNFEDYKNKKIQKIKSKKIQKILSQKQFIQKLIKLDLTNFPISLETYHSLKKLNILTIGDLYLLKMQKNLPKTLTRQEFLEVHRLFKYLKFYFSKNINTDFLMN</sequence>
<dbReference type="InterPro" id="IPR036603">
    <property type="entry name" value="RBP11-like"/>
</dbReference>
<dbReference type="Pfam" id="PF01000">
    <property type="entry name" value="RNA_pol_A_bac"/>
    <property type="match status" value="1"/>
</dbReference>
<reference evidence="5" key="1">
    <citation type="journal article" date="2015" name="BMC Genomics">
        <title>The chloroplast genomes of Bryopsis plumosa and Tydemania expeditionis (Bryopsidales, Chlorophyta): compact genomes and genes of bacterial origin.</title>
        <authorList>
            <person name="Leliaert F."/>
            <person name="Lopez-Bautista J.M."/>
        </authorList>
    </citation>
    <scope>NUCLEOTIDE SEQUENCE</scope>
    <source>
        <strain evidence="5">West4718</strain>
    </source>
</reference>
<dbReference type="EMBL" id="LN810504">
    <property type="protein sequence ID" value="CEO90980.1"/>
    <property type="molecule type" value="Genomic_DNA"/>
</dbReference>
<dbReference type="GO" id="GO:0046983">
    <property type="term" value="F:protein dimerization activity"/>
    <property type="evidence" value="ECO:0007669"/>
    <property type="project" value="InterPro"/>
</dbReference>
<dbReference type="Gene3D" id="3.30.1360.10">
    <property type="entry name" value="RNA polymerase, RBP11-like subunit"/>
    <property type="match status" value="1"/>
</dbReference>
<feature type="domain" description="DNA-directed RNA polymerase RpoA/D/Rpb3-type" evidence="4">
    <location>
        <begin position="35"/>
        <end position="259"/>
    </location>
</feature>
<dbReference type="Gene3D" id="2.170.120.12">
    <property type="entry name" value="DNA-directed RNA polymerase, insert domain"/>
    <property type="match status" value="1"/>
</dbReference>
<dbReference type="GO" id="GO:0000428">
    <property type="term" value="C:DNA-directed RNA polymerase complex"/>
    <property type="evidence" value="ECO:0007669"/>
    <property type="project" value="UniProtKB-KW"/>
</dbReference>
<dbReference type="SUPFAM" id="SSF56553">
    <property type="entry name" value="Insert subdomain of RNA polymerase alpha subunit"/>
    <property type="match status" value="1"/>
</dbReference>
<evidence type="ECO:0000313" key="5">
    <source>
        <dbReference type="EMBL" id="CEO90980.1"/>
    </source>
</evidence>
<keyword evidence="5" id="KW-0150">Chloroplast</keyword>
<gene>
    <name evidence="5" type="primary">rpoA</name>
</gene>
<geneLocation type="chloroplast" evidence="5"/>
<dbReference type="AlphaFoldDB" id="A0A0D6E1W9"/>
<name>A0A0D6E1W9_BRYPL</name>
<dbReference type="GeneID" id="24072850"/>
<keyword evidence="1" id="KW-0240">DNA-directed RNA polymerase</keyword>
<evidence type="ECO:0000256" key="1">
    <source>
        <dbReference type="ARBA" id="ARBA00022478"/>
    </source>
</evidence>
<organism evidence="5">
    <name type="scientific">Bryopsis plumosa</name>
    <name type="common">Green alga</name>
    <name type="synonym">Ulva plumosa</name>
    <dbReference type="NCBI Taxonomy" id="3130"/>
    <lineage>
        <taxon>Eukaryota</taxon>
        <taxon>Viridiplantae</taxon>
        <taxon>Chlorophyta</taxon>
        <taxon>core chlorophytes</taxon>
        <taxon>Ulvophyceae</taxon>
        <taxon>TCBD clade</taxon>
        <taxon>Bryopsidales</taxon>
        <taxon>Bryopsidineae</taxon>
        <taxon>Bryopsidaceae</taxon>
        <taxon>Bryopsis</taxon>
    </lineage>
</organism>
<evidence type="ECO:0000259" key="4">
    <source>
        <dbReference type="SMART" id="SM00662"/>
    </source>
</evidence>
<dbReference type="GO" id="GO:0003899">
    <property type="term" value="F:DNA-directed RNA polymerase activity"/>
    <property type="evidence" value="ECO:0007669"/>
    <property type="project" value="InterPro"/>
</dbReference>